<name>A0AAE3NKX9_9RHOB</name>
<comment type="caution">
    <text evidence="2">The sequence shown here is derived from an EMBL/GenBank/DDBJ whole genome shotgun (WGS) entry which is preliminary data.</text>
</comment>
<gene>
    <name evidence="2" type="ORF">P1J78_00305</name>
</gene>
<dbReference type="EMBL" id="JARGYC010000001">
    <property type="protein sequence ID" value="MDF0599158.1"/>
    <property type="molecule type" value="Genomic_DNA"/>
</dbReference>
<dbReference type="AlphaFoldDB" id="A0AAE3NKX9"/>
<dbReference type="PROSITE" id="PS51257">
    <property type="entry name" value="PROKAR_LIPOPROTEIN"/>
    <property type="match status" value="1"/>
</dbReference>
<reference evidence="2" key="1">
    <citation type="submission" date="2023-03" db="EMBL/GenBank/DDBJ databases">
        <title>Multiphase analysis and comparison of six strains from genera Psychromarinibacter, Lutimaribacter, and Maritimibacter, including a novel species: Psychromarinibacter sediminicola sp. nov.</title>
        <authorList>
            <person name="Wang Y.-H."/>
            <person name="Ye M.-Q."/>
            <person name="Du Z.-J."/>
        </authorList>
    </citation>
    <scope>NUCLEOTIDE SEQUENCE</scope>
    <source>
        <strain evidence="2">C21-152</strain>
    </source>
</reference>
<evidence type="ECO:0000256" key="1">
    <source>
        <dbReference type="SAM" id="MobiDB-lite"/>
    </source>
</evidence>
<sequence>MRWILAGLVVVLVASCGQREGLGGFGGGGGFALFGQREAPSTPPPDGPPDSGPPGPEVEAAPAPSDPPAPRNVDLDPANTNALDSDRVICEAKGGRWSRASGSSYTCVYPTTDANKACTAPDQCEGYCLARSGTCAPVKPLFGCHEIVSSNGGMQTVCVN</sequence>
<organism evidence="2 3">
    <name type="scientific">Psychromarinibacter sediminicola</name>
    <dbReference type="NCBI Taxonomy" id="3033385"/>
    <lineage>
        <taxon>Bacteria</taxon>
        <taxon>Pseudomonadati</taxon>
        <taxon>Pseudomonadota</taxon>
        <taxon>Alphaproteobacteria</taxon>
        <taxon>Rhodobacterales</taxon>
        <taxon>Paracoccaceae</taxon>
        <taxon>Psychromarinibacter</taxon>
    </lineage>
</organism>
<feature type="compositionally biased region" description="Pro residues" evidence="1">
    <location>
        <begin position="41"/>
        <end position="56"/>
    </location>
</feature>
<evidence type="ECO:0000313" key="3">
    <source>
        <dbReference type="Proteomes" id="UP001220964"/>
    </source>
</evidence>
<protein>
    <submittedName>
        <fullName evidence="2">Uncharacterized protein</fullName>
    </submittedName>
</protein>
<feature type="region of interest" description="Disordered" evidence="1">
    <location>
        <begin position="33"/>
        <end position="82"/>
    </location>
</feature>
<evidence type="ECO:0000313" key="2">
    <source>
        <dbReference type="EMBL" id="MDF0599158.1"/>
    </source>
</evidence>
<accession>A0AAE3NKX9</accession>
<keyword evidence="3" id="KW-1185">Reference proteome</keyword>
<dbReference type="RefSeq" id="WP_275565308.1">
    <property type="nucleotide sequence ID" value="NZ_JARGYC010000001.1"/>
</dbReference>
<proteinExistence type="predicted"/>
<dbReference type="Proteomes" id="UP001220964">
    <property type="component" value="Unassembled WGS sequence"/>
</dbReference>